<dbReference type="InterPro" id="IPR012337">
    <property type="entry name" value="RNaseH-like_sf"/>
</dbReference>
<organism evidence="2 3">
    <name type="scientific">Exidia glandulosa HHB12029</name>
    <dbReference type="NCBI Taxonomy" id="1314781"/>
    <lineage>
        <taxon>Eukaryota</taxon>
        <taxon>Fungi</taxon>
        <taxon>Dikarya</taxon>
        <taxon>Basidiomycota</taxon>
        <taxon>Agaricomycotina</taxon>
        <taxon>Agaricomycetes</taxon>
        <taxon>Auriculariales</taxon>
        <taxon>Exidiaceae</taxon>
        <taxon>Exidia</taxon>
    </lineage>
</organism>
<accession>A0A165C0A3</accession>
<evidence type="ECO:0000313" key="2">
    <source>
        <dbReference type="EMBL" id="KZV81576.1"/>
    </source>
</evidence>
<sequence length="122" mass="14165">LEGLEEEEADAEEEQSAEADDADGWVDELEEMGEAERFIHEDDIRPVRLALIKLRRLASKVLHSTTKLCPRWKELCEAHKIALLTMPRDVRTRWNSTFDMLEMALRYRPVIDSITSQRDLGL</sequence>
<evidence type="ECO:0000256" key="1">
    <source>
        <dbReference type="SAM" id="MobiDB-lite"/>
    </source>
</evidence>
<reference evidence="2 3" key="1">
    <citation type="journal article" date="2016" name="Mol. Biol. Evol.">
        <title>Comparative Genomics of Early-Diverging Mushroom-Forming Fungi Provides Insights into the Origins of Lignocellulose Decay Capabilities.</title>
        <authorList>
            <person name="Nagy L.G."/>
            <person name="Riley R."/>
            <person name="Tritt A."/>
            <person name="Adam C."/>
            <person name="Daum C."/>
            <person name="Floudas D."/>
            <person name="Sun H."/>
            <person name="Yadav J.S."/>
            <person name="Pangilinan J."/>
            <person name="Larsson K.H."/>
            <person name="Matsuura K."/>
            <person name="Barry K."/>
            <person name="Labutti K."/>
            <person name="Kuo R."/>
            <person name="Ohm R.A."/>
            <person name="Bhattacharya S.S."/>
            <person name="Shirouzu T."/>
            <person name="Yoshinaga Y."/>
            <person name="Martin F.M."/>
            <person name="Grigoriev I.V."/>
            <person name="Hibbett D.S."/>
        </authorList>
    </citation>
    <scope>NUCLEOTIDE SEQUENCE [LARGE SCALE GENOMIC DNA]</scope>
    <source>
        <strain evidence="2 3">HHB12029</strain>
    </source>
</reference>
<feature type="non-terminal residue" evidence="2">
    <location>
        <position position="1"/>
    </location>
</feature>
<dbReference type="InParanoid" id="A0A165C0A3"/>
<feature type="non-terminal residue" evidence="2">
    <location>
        <position position="122"/>
    </location>
</feature>
<dbReference type="AlphaFoldDB" id="A0A165C0A3"/>
<feature type="region of interest" description="Disordered" evidence="1">
    <location>
        <begin position="1"/>
        <end position="24"/>
    </location>
</feature>
<dbReference type="EMBL" id="KV426381">
    <property type="protein sequence ID" value="KZV81576.1"/>
    <property type="molecule type" value="Genomic_DNA"/>
</dbReference>
<evidence type="ECO:0000313" key="3">
    <source>
        <dbReference type="Proteomes" id="UP000077266"/>
    </source>
</evidence>
<dbReference type="SUPFAM" id="SSF53098">
    <property type="entry name" value="Ribonuclease H-like"/>
    <property type="match status" value="1"/>
</dbReference>
<proteinExistence type="predicted"/>
<keyword evidence="3" id="KW-1185">Reference proteome</keyword>
<dbReference type="Proteomes" id="UP000077266">
    <property type="component" value="Unassembled WGS sequence"/>
</dbReference>
<name>A0A165C0A3_EXIGL</name>
<dbReference type="OrthoDB" id="3252425at2759"/>
<gene>
    <name evidence="2" type="ORF">EXIGLDRAFT_576533</name>
</gene>
<protein>
    <submittedName>
        <fullName evidence="2">Uncharacterized protein</fullName>
    </submittedName>
</protein>